<gene>
    <name evidence="3" type="ORF">LVIROSA_LOCUS37293</name>
</gene>
<evidence type="ECO:0000313" key="3">
    <source>
        <dbReference type="EMBL" id="CAH1451966.1"/>
    </source>
</evidence>
<dbReference type="Pfam" id="PF13540">
    <property type="entry name" value="RCC1_2"/>
    <property type="match status" value="1"/>
</dbReference>
<organism evidence="3 4">
    <name type="scientific">Lactuca virosa</name>
    <dbReference type="NCBI Taxonomy" id="75947"/>
    <lineage>
        <taxon>Eukaryota</taxon>
        <taxon>Viridiplantae</taxon>
        <taxon>Streptophyta</taxon>
        <taxon>Embryophyta</taxon>
        <taxon>Tracheophyta</taxon>
        <taxon>Spermatophyta</taxon>
        <taxon>Magnoliopsida</taxon>
        <taxon>eudicotyledons</taxon>
        <taxon>Gunneridae</taxon>
        <taxon>Pentapetalae</taxon>
        <taxon>asterids</taxon>
        <taxon>campanulids</taxon>
        <taxon>Asterales</taxon>
        <taxon>Asteraceae</taxon>
        <taxon>Cichorioideae</taxon>
        <taxon>Cichorieae</taxon>
        <taxon>Lactucinae</taxon>
        <taxon>Lactuca</taxon>
    </lineage>
</organism>
<feature type="repeat" description="RCC1" evidence="2">
    <location>
        <begin position="237"/>
        <end position="289"/>
    </location>
</feature>
<comment type="caution">
    <text evidence="3">The sequence shown here is derived from an EMBL/GenBank/DDBJ whole genome shotgun (WGS) entry which is preliminary data.</text>
</comment>
<dbReference type="PANTHER" id="PTHR22870:SF155">
    <property type="entry name" value="E3 UBIQUITIN-PROTEIN LIGASE HERC1-RELATED"/>
    <property type="match status" value="1"/>
</dbReference>
<proteinExistence type="predicted"/>
<reference evidence="3 4" key="1">
    <citation type="submission" date="2022-01" db="EMBL/GenBank/DDBJ databases">
        <authorList>
            <person name="Xiong W."/>
            <person name="Schranz E."/>
        </authorList>
    </citation>
    <scope>NUCLEOTIDE SEQUENCE [LARGE SCALE GENOMIC DNA]</scope>
</reference>
<keyword evidence="1" id="KW-0677">Repeat</keyword>
<feature type="repeat" description="RCC1" evidence="2">
    <location>
        <begin position="176"/>
        <end position="230"/>
    </location>
</feature>
<dbReference type="SUPFAM" id="SSF50985">
    <property type="entry name" value="RCC1/BLIP-II"/>
    <property type="match status" value="2"/>
</dbReference>
<dbReference type="InterPro" id="IPR009091">
    <property type="entry name" value="RCC1/BLIP-II"/>
</dbReference>
<dbReference type="AlphaFoldDB" id="A0AAU9PP17"/>
<feature type="repeat" description="RCC1" evidence="2">
    <location>
        <begin position="290"/>
        <end position="346"/>
    </location>
</feature>
<dbReference type="Gene3D" id="2.130.10.30">
    <property type="entry name" value="Regulator of chromosome condensation 1/beta-lactamase-inhibitor protein II"/>
    <property type="match status" value="2"/>
</dbReference>
<dbReference type="Proteomes" id="UP001157418">
    <property type="component" value="Unassembled WGS sequence"/>
</dbReference>
<evidence type="ECO:0000256" key="2">
    <source>
        <dbReference type="PROSITE-ProRule" id="PRU00235"/>
    </source>
</evidence>
<feature type="repeat" description="RCC1" evidence="2">
    <location>
        <begin position="34"/>
        <end position="87"/>
    </location>
</feature>
<sequence length="509" mass="56151">MADAGIYVDSGSLSRKVIAIAAGEAHTLALTGDGSVYSWGRGTFGRLGSGSELDRLFPAKIEFNSTEKVKIVQVSAGSYHSLALSDDGSVWSWGHNTYGQLGVNGENSLVPSLVQVFNELHPPSSLIDEPITKTETRLQISSIKSWRNDVTCHRQPWIPLDVGKLTGETYKGDDNLVCYTWGNNNHGQLGLGDTEIRTTPQIIETFNQESSYTPYEVACGAFHTSILSKTDGDMLKSVCWSFGLGDHGQLGQGTSKDSLYPEIVEGIPENVWLISVDCGLFHTSVVSSEGYVWSFGMGNGLGLTESEGGDAVTPRLIPCNGLKYPCFQDPVQVACGAAHTVLLADNGYKLWSWGRGRSGVLGNGQVNDFFAPNLVLWPPLEEDFKKSEKLDEKDSFEIIKMKKELNLAIKEIDLLHSKLSTMEHYASILHGMIFGKPFEEEKDLLVSLKSSYDVGKEWENMLESCDYGKLVRLEMFYCKMLASVKDKMMNVKIKEMIKECLESSTSVYH</sequence>
<protein>
    <recommendedName>
        <fullName evidence="5">Ultraviolet-B receptor UVR8</fullName>
    </recommendedName>
</protein>
<evidence type="ECO:0000256" key="1">
    <source>
        <dbReference type="ARBA" id="ARBA00022737"/>
    </source>
</evidence>
<dbReference type="PROSITE" id="PS00626">
    <property type="entry name" value="RCC1_2"/>
    <property type="match status" value="1"/>
</dbReference>
<dbReference type="InterPro" id="IPR051210">
    <property type="entry name" value="Ub_ligase/GEF_domain"/>
</dbReference>
<accession>A0AAU9PP17</accession>
<evidence type="ECO:0000313" key="4">
    <source>
        <dbReference type="Proteomes" id="UP001157418"/>
    </source>
</evidence>
<dbReference type="PRINTS" id="PR00633">
    <property type="entry name" value="RCCNDNSATION"/>
</dbReference>
<dbReference type="InterPro" id="IPR000408">
    <property type="entry name" value="Reg_chr_condens"/>
</dbReference>
<feature type="repeat" description="RCC1" evidence="2">
    <location>
        <begin position="88"/>
        <end position="114"/>
    </location>
</feature>
<dbReference type="EMBL" id="CAKMRJ010005745">
    <property type="protein sequence ID" value="CAH1451966.1"/>
    <property type="molecule type" value="Genomic_DNA"/>
</dbReference>
<dbReference type="PANTHER" id="PTHR22870">
    <property type="entry name" value="REGULATOR OF CHROMOSOME CONDENSATION"/>
    <property type="match status" value="1"/>
</dbReference>
<evidence type="ECO:0008006" key="5">
    <source>
        <dbReference type="Google" id="ProtNLM"/>
    </source>
</evidence>
<keyword evidence="4" id="KW-1185">Reference proteome</keyword>
<dbReference type="PROSITE" id="PS50012">
    <property type="entry name" value="RCC1_3"/>
    <property type="match status" value="5"/>
</dbReference>
<dbReference type="Pfam" id="PF00415">
    <property type="entry name" value="RCC1"/>
    <property type="match status" value="4"/>
</dbReference>
<name>A0AAU9PP17_9ASTR</name>